<keyword evidence="3" id="KW-1185">Reference proteome</keyword>
<evidence type="ECO:0000313" key="3">
    <source>
        <dbReference type="Proteomes" id="UP000743899"/>
    </source>
</evidence>
<accession>A0ABX0A478</accession>
<dbReference type="InterPro" id="IPR030395">
    <property type="entry name" value="GP_PDE_dom"/>
</dbReference>
<comment type="caution">
    <text evidence="2">The sequence shown here is derived from an EMBL/GenBank/DDBJ whole genome shotgun (WGS) entry which is preliminary data.</text>
</comment>
<sequence>MTYIFAHRGSTGTHPENTMSAFQEAARVKADGIELDVRLSKDGEVVIIHDETVDRTTDGKGYVKDLTVKELKSLNAGAKFKGGIHQAEIPLLKEFLEWFKTTNLVCNIEFKTRSIKNYDLERKTIAIVKDMHLDDRIIFSSFNHFSIVYAYRVAQNIETAPLYSESIFNPWIYAKAIRAKAIHPNFRSCPNELIVKTQKHGIKVRPYTVNDKKEWLRLFNCRVDAIITDYPEKARDFREQLFT</sequence>
<reference evidence="2 3" key="1">
    <citation type="submission" date="2020-01" db="EMBL/GenBank/DDBJ databases">
        <title>A novel Bacillus sp. from Pasinler.</title>
        <authorList>
            <person name="Adiguzel A."/>
            <person name="Ay H."/>
            <person name="Baltaci M.O."/>
        </authorList>
    </citation>
    <scope>NUCLEOTIDE SEQUENCE [LARGE SCALE GENOMIC DNA]</scope>
    <source>
        <strain evidence="2 3">P1</strain>
    </source>
</reference>
<dbReference type="SUPFAM" id="SSF51695">
    <property type="entry name" value="PLC-like phosphodiesterases"/>
    <property type="match status" value="1"/>
</dbReference>
<dbReference type="PANTHER" id="PTHR46211">
    <property type="entry name" value="GLYCEROPHOSPHORYL DIESTER PHOSPHODIESTERASE"/>
    <property type="match status" value="1"/>
</dbReference>
<dbReference type="PROSITE" id="PS51704">
    <property type="entry name" value="GP_PDE"/>
    <property type="match status" value="1"/>
</dbReference>
<dbReference type="Proteomes" id="UP000743899">
    <property type="component" value="Unassembled WGS sequence"/>
</dbReference>
<dbReference type="RefSeq" id="WP_161919604.1">
    <property type="nucleotide sequence ID" value="NZ_JAACYS010000008.1"/>
</dbReference>
<organism evidence="2 3">
    <name type="scientific">Pallidibacillus pasinlerensis</name>
    <dbReference type="NCBI Taxonomy" id="2703818"/>
    <lineage>
        <taxon>Bacteria</taxon>
        <taxon>Bacillati</taxon>
        <taxon>Bacillota</taxon>
        <taxon>Bacilli</taxon>
        <taxon>Bacillales</taxon>
        <taxon>Bacillaceae</taxon>
        <taxon>Pallidibacillus</taxon>
    </lineage>
</organism>
<dbReference type="EMBL" id="JAACYS010000008">
    <property type="protein sequence ID" value="NCU16769.1"/>
    <property type="molecule type" value="Genomic_DNA"/>
</dbReference>
<gene>
    <name evidence="2" type="ORF">GW534_03140</name>
</gene>
<feature type="domain" description="GP-PDE" evidence="1">
    <location>
        <begin position="2"/>
        <end position="238"/>
    </location>
</feature>
<evidence type="ECO:0000259" key="1">
    <source>
        <dbReference type="PROSITE" id="PS51704"/>
    </source>
</evidence>
<dbReference type="Gene3D" id="3.20.20.190">
    <property type="entry name" value="Phosphatidylinositol (PI) phosphodiesterase"/>
    <property type="match status" value="1"/>
</dbReference>
<dbReference type="InterPro" id="IPR017946">
    <property type="entry name" value="PLC-like_Pdiesterase_TIM-brl"/>
</dbReference>
<protein>
    <submittedName>
        <fullName evidence="2">Glycerophosphodiester phosphodiesterase</fullName>
    </submittedName>
</protein>
<dbReference type="Pfam" id="PF03009">
    <property type="entry name" value="GDPD"/>
    <property type="match status" value="1"/>
</dbReference>
<evidence type="ECO:0000313" key="2">
    <source>
        <dbReference type="EMBL" id="NCU16769.1"/>
    </source>
</evidence>
<dbReference type="CDD" id="cd08563">
    <property type="entry name" value="GDPD_TtGDE_like"/>
    <property type="match status" value="1"/>
</dbReference>
<name>A0ABX0A478_9BACI</name>
<dbReference type="PANTHER" id="PTHR46211:SF1">
    <property type="entry name" value="GLYCEROPHOSPHODIESTER PHOSPHODIESTERASE, CYTOPLASMIC"/>
    <property type="match status" value="1"/>
</dbReference>
<proteinExistence type="predicted"/>